<reference evidence="1" key="2">
    <citation type="submission" date="2022-06" db="UniProtKB">
        <authorList>
            <consortium name="EnsemblMetazoa"/>
        </authorList>
    </citation>
    <scope>IDENTIFICATION</scope>
    <source>
        <strain evidence="1">PS312</strain>
    </source>
</reference>
<name>A0A2A6B572_PRIPA</name>
<evidence type="ECO:0000313" key="1">
    <source>
        <dbReference type="EnsemblMetazoa" id="PPA38165.1"/>
    </source>
</evidence>
<sequence>MQPILRFLVFISFADEYCEMRERYYPQKTSLSTYDLMKELFGLNGKRMLKSWNGRYLTEGWRRGII</sequence>
<dbReference type="Proteomes" id="UP000005239">
    <property type="component" value="Unassembled WGS sequence"/>
</dbReference>
<protein>
    <submittedName>
        <fullName evidence="1">Uncharacterized protein</fullName>
    </submittedName>
</protein>
<dbReference type="AlphaFoldDB" id="A0A2A6B572"/>
<reference evidence="2" key="1">
    <citation type="journal article" date="2008" name="Nat. Genet.">
        <title>The Pristionchus pacificus genome provides a unique perspective on nematode lifestyle and parasitism.</title>
        <authorList>
            <person name="Dieterich C."/>
            <person name="Clifton S.W."/>
            <person name="Schuster L.N."/>
            <person name="Chinwalla A."/>
            <person name="Delehaunty K."/>
            <person name="Dinkelacker I."/>
            <person name="Fulton L."/>
            <person name="Fulton R."/>
            <person name="Godfrey J."/>
            <person name="Minx P."/>
            <person name="Mitreva M."/>
            <person name="Roeseler W."/>
            <person name="Tian H."/>
            <person name="Witte H."/>
            <person name="Yang S.P."/>
            <person name="Wilson R.K."/>
            <person name="Sommer R.J."/>
        </authorList>
    </citation>
    <scope>NUCLEOTIDE SEQUENCE [LARGE SCALE GENOMIC DNA]</scope>
    <source>
        <strain evidence="2">PS312</strain>
    </source>
</reference>
<organism evidence="1 2">
    <name type="scientific">Pristionchus pacificus</name>
    <name type="common">Parasitic nematode worm</name>
    <dbReference type="NCBI Taxonomy" id="54126"/>
    <lineage>
        <taxon>Eukaryota</taxon>
        <taxon>Metazoa</taxon>
        <taxon>Ecdysozoa</taxon>
        <taxon>Nematoda</taxon>
        <taxon>Chromadorea</taxon>
        <taxon>Rhabditida</taxon>
        <taxon>Rhabditina</taxon>
        <taxon>Diplogasteromorpha</taxon>
        <taxon>Diplogasteroidea</taxon>
        <taxon>Neodiplogasteridae</taxon>
        <taxon>Pristionchus</taxon>
    </lineage>
</organism>
<gene>
    <name evidence="1" type="primary">WBGene00276534</name>
</gene>
<accession>A0A8R1UT64</accession>
<dbReference type="EnsemblMetazoa" id="PPA38165.1">
    <property type="protein sequence ID" value="PPA38165.1"/>
    <property type="gene ID" value="WBGene00276534"/>
</dbReference>
<keyword evidence="2" id="KW-1185">Reference proteome</keyword>
<evidence type="ECO:0000313" key="2">
    <source>
        <dbReference type="Proteomes" id="UP000005239"/>
    </source>
</evidence>
<accession>A0A2A6B572</accession>
<proteinExistence type="predicted"/>